<gene>
    <name evidence="2" type="ORF">CKALI_00495</name>
</gene>
<reference evidence="3" key="1">
    <citation type="submission" date="2019-11" db="EMBL/GenBank/DDBJ databases">
        <title>Complete genome sequence of Corynebacterium kalinowskii 1959, a novel Corynebacterium species isolated from soil of a small paddock in Vilsendorf, Germany.</title>
        <authorList>
            <person name="Schaffert L."/>
            <person name="Ruwe M."/>
            <person name="Milse J."/>
            <person name="Hanuschka K."/>
            <person name="Ortseifen V."/>
            <person name="Droste J."/>
            <person name="Brandt D."/>
            <person name="Schlueter L."/>
            <person name="Kutter Y."/>
            <person name="Vinke S."/>
            <person name="Viehoefer P."/>
            <person name="Jacob L."/>
            <person name="Luebke N.-C."/>
            <person name="Schulte-Berndt E."/>
            <person name="Hain C."/>
            <person name="Linder M."/>
            <person name="Schmidt P."/>
            <person name="Wollenschlaeger L."/>
            <person name="Luttermann T."/>
            <person name="Thieme E."/>
            <person name="Hassa J."/>
            <person name="Haak M."/>
            <person name="Wittchen M."/>
            <person name="Mentz A."/>
            <person name="Persicke M."/>
            <person name="Busche T."/>
            <person name="Ruckert C."/>
        </authorList>
    </citation>
    <scope>NUCLEOTIDE SEQUENCE [LARGE SCALE GENOMIC DNA]</scope>
    <source>
        <strain evidence="3">1959</strain>
    </source>
</reference>
<keyword evidence="1" id="KW-1133">Transmembrane helix</keyword>
<keyword evidence="3" id="KW-1185">Reference proteome</keyword>
<dbReference type="KEGG" id="ckw:CKALI_00495"/>
<protein>
    <submittedName>
        <fullName evidence="2">Uncharacterized protein</fullName>
    </submittedName>
</protein>
<dbReference type="RefSeq" id="WP_156191439.1">
    <property type="nucleotide sequence ID" value="NZ_CP046452.1"/>
</dbReference>
<feature type="transmembrane region" description="Helical" evidence="1">
    <location>
        <begin position="45"/>
        <end position="64"/>
    </location>
</feature>
<feature type="transmembrane region" description="Helical" evidence="1">
    <location>
        <begin position="21"/>
        <end position="39"/>
    </location>
</feature>
<dbReference type="Proteomes" id="UP000427071">
    <property type="component" value="Chromosome"/>
</dbReference>
<name>A0A6B8VUP8_9CORY</name>
<evidence type="ECO:0000256" key="1">
    <source>
        <dbReference type="SAM" id="Phobius"/>
    </source>
</evidence>
<proteinExistence type="predicted"/>
<accession>A0A6B8VUP8</accession>
<dbReference type="AlphaFoldDB" id="A0A6B8VUP8"/>
<keyword evidence="1" id="KW-0472">Membrane</keyword>
<evidence type="ECO:0000313" key="3">
    <source>
        <dbReference type="Proteomes" id="UP000427071"/>
    </source>
</evidence>
<organism evidence="2 3">
    <name type="scientific">Corynebacterium kalinowskii</name>
    <dbReference type="NCBI Taxonomy" id="2675216"/>
    <lineage>
        <taxon>Bacteria</taxon>
        <taxon>Bacillati</taxon>
        <taxon>Actinomycetota</taxon>
        <taxon>Actinomycetes</taxon>
        <taxon>Mycobacteriales</taxon>
        <taxon>Corynebacteriaceae</taxon>
        <taxon>Corynebacterium</taxon>
    </lineage>
</organism>
<dbReference type="PROSITE" id="PS51257">
    <property type="entry name" value="PROKAR_LIPOPROTEIN"/>
    <property type="match status" value="1"/>
</dbReference>
<sequence length="135" mass="15395">MSHNRGVEIGREPWWKYMLSWASALVGGFFLACSPLTLFENIYDTLACIYLGLWLGLPGIWWLYCNRKDKQAWQTFLKAQSEHVQYAAVLGPQAMASTGVELPQRRPRHWKLVALISFVALLGFDQFSSLALSNE</sequence>
<evidence type="ECO:0000313" key="2">
    <source>
        <dbReference type="EMBL" id="QGU01000.1"/>
    </source>
</evidence>
<dbReference type="EMBL" id="CP046452">
    <property type="protein sequence ID" value="QGU01000.1"/>
    <property type="molecule type" value="Genomic_DNA"/>
</dbReference>
<keyword evidence="1" id="KW-0812">Transmembrane</keyword>